<dbReference type="GO" id="GO:0000105">
    <property type="term" value="P:L-histidine biosynthetic process"/>
    <property type="evidence" value="ECO:0007669"/>
    <property type="project" value="UniProtKB-UniRule"/>
</dbReference>
<dbReference type="OrthoDB" id="9814738at2"/>
<evidence type="ECO:0000256" key="3">
    <source>
        <dbReference type="ARBA" id="ARBA00005204"/>
    </source>
</evidence>
<keyword evidence="5 10" id="KW-0028">Amino-acid biosynthesis</keyword>
<evidence type="ECO:0000256" key="2">
    <source>
        <dbReference type="ARBA" id="ARBA00004496"/>
    </source>
</evidence>
<dbReference type="EC" id="3.6.1.31" evidence="10"/>
<protein>
    <recommendedName>
        <fullName evidence="10">Phosphoribosyl-ATP pyrophosphatase</fullName>
        <shortName evidence="10">PRA-PH</shortName>
        <ecNumber evidence="10">3.6.1.31</ecNumber>
    </recommendedName>
</protein>
<evidence type="ECO:0000313" key="11">
    <source>
        <dbReference type="EMBL" id="QDV34550.1"/>
    </source>
</evidence>
<dbReference type="PANTHER" id="PTHR42945:SF9">
    <property type="entry name" value="HISTIDINE BIOSYNTHESIS BIFUNCTIONAL PROTEIN HISIE"/>
    <property type="match status" value="1"/>
</dbReference>
<evidence type="ECO:0000256" key="4">
    <source>
        <dbReference type="ARBA" id="ARBA00022490"/>
    </source>
</evidence>
<evidence type="ECO:0000256" key="8">
    <source>
        <dbReference type="ARBA" id="ARBA00022840"/>
    </source>
</evidence>
<keyword evidence="6 10" id="KW-0547">Nucleotide-binding</keyword>
<dbReference type="EMBL" id="CP036426">
    <property type="protein sequence ID" value="QDV34550.1"/>
    <property type="molecule type" value="Genomic_DNA"/>
</dbReference>
<dbReference type="InterPro" id="IPR021130">
    <property type="entry name" value="PRib-ATP_PPHydrolase-like"/>
</dbReference>
<dbReference type="AlphaFoldDB" id="A0A518H144"/>
<evidence type="ECO:0000256" key="5">
    <source>
        <dbReference type="ARBA" id="ARBA00022605"/>
    </source>
</evidence>
<dbReference type="SUPFAM" id="SSF101386">
    <property type="entry name" value="all-alpha NTP pyrophosphatases"/>
    <property type="match status" value="1"/>
</dbReference>
<keyword evidence="8 10" id="KW-0067">ATP-binding</keyword>
<comment type="similarity">
    <text evidence="10">Belongs to the PRA-PH family.</text>
</comment>
<dbReference type="UniPathway" id="UPA00031">
    <property type="reaction ID" value="UER00007"/>
</dbReference>
<reference evidence="11 12" key="1">
    <citation type="submission" date="2019-02" db="EMBL/GenBank/DDBJ databases">
        <title>Deep-cultivation of Planctomycetes and their phenomic and genomic characterization uncovers novel biology.</title>
        <authorList>
            <person name="Wiegand S."/>
            <person name="Jogler M."/>
            <person name="Boedeker C."/>
            <person name="Pinto D."/>
            <person name="Vollmers J."/>
            <person name="Rivas-Marin E."/>
            <person name="Kohn T."/>
            <person name="Peeters S.H."/>
            <person name="Heuer A."/>
            <person name="Rast P."/>
            <person name="Oberbeckmann S."/>
            <person name="Bunk B."/>
            <person name="Jeske O."/>
            <person name="Meyerdierks A."/>
            <person name="Storesund J.E."/>
            <person name="Kallscheuer N."/>
            <person name="Luecker S."/>
            <person name="Lage O.M."/>
            <person name="Pohl T."/>
            <person name="Merkel B.J."/>
            <person name="Hornburger P."/>
            <person name="Mueller R.-W."/>
            <person name="Bruemmer F."/>
            <person name="Labrenz M."/>
            <person name="Spormann A.M."/>
            <person name="Op den Camp H."/>
            <person name="Overmann J."/>
            <person name="Amann R."/>
            <person name="Jetten M.S.M."/>
            <person name="Mascher T."/>
            <person name="Medema M.H."/>
            <person name="Devos D.P."/>
            <person name="Kaster A.-K."/>
            <person name="Ovreas L."/>
            <person name="Rohde M."/>
            <person name="Galperin M.Y."/>
            <person name="Jogler C."/>
        </authorList>
    </citation>
    <scope>NUCLEOTIDE SEQUENCE [LARGE SCALE GENOMIC DNA]</scope>
    <source>
        <strain evidence="11 12">ElP</strain>
    </source>
</reference>
<comment type="subcellular location">
    <subcellularLocation>
        <location evidence="2 10">Cytoplasm</location>
    </subcellularLocation>
</comment>
<dbReference type="GO" id="GO:0005524">
    <property type="term" value="F:ATP binding"/>
    <property type="evidence" value="ECO:0007669"/>
    <property type="project" value="UniProtKB-KW"/>
</dbReference>
<dbReference type="PANTHER" id="PTHR42945">
    <property type="entry name" value="HISTIDINE BIOSYNTHESIS BIFUNCTIONAL PROTEIN"/>
    <property type="match status" value="1"/>
</dbReference>
<organism evidence="11 12">
    <name type="scientific">Tautonia plasticadhaerens</name>
    <dbReference type="NCBI Taxonomy" id="2527974"/>
    <lineage>
        <taxon>Bacteria</taxon>
        <taxon>Pseudomonadati</taxon>
        <taxon>Planctomycetota</taxon>
        <taxon>Planctomycetia</taxon>
        <taxon>Isosphaerales</taxon>
        <taxon>Isosphaeraceae</taxon>
        <taxon>Tautonia</taxon>
    </lineage>
</organism>
<dbReference type="Pfam" id="PF01503">
    <property type="entry name" value="PRA-PH"/>
    <property type="match status" value="1"/>
</dbReference>
<proteinExistence type="inferred from homology"/>
<evidence type="ECO:0000256" key="6">
    <source>
        <dbReference type="ARBA" id="ARBA00022741"/>
    </source>
</evidence>
<comment type="pathway">
    <text evidence="3 10">Amino-acid biosynthesis; L-histidine biosynthesis; L-histidine from 5-phospho-alpha-D-ribose 1-diphosphate: step 2/9.</text>
</comment>
<gene>
    <name evidence="10 11" type="primary">hisE</name>
    <name evidence="11" type="ORF">ElP_24400</name>
</gene>
<keyword evidence="7 10" id="KW-0378">Hydrolase</keyword>
<keyword evidence="12" id="KW-1185">Reference proteome</keyword>
<dbReference type="NCBIfam" id="TIGR03188">
    <property type="entry name" value="histidine_hisI"/>
    <property type="match status" value="1"/>
</dbReference>
<dbReference type="InterPro" id="IPR008179">
    <property type="entry name" value="HisE"/>
</dbReference>
<dbReference type="KEGG" id="tpla:ElP_24400"/>
<dbReference type="CDD" id="cd11534">
    <property type="entry name" value="NTP-PPase_HisIE_like"/>
    <property type="match status" value="1"/>
</dbReference>
<accession>A0A518H144</accession>
<dbReference type="GO" id="GO:0004636">
    <property type="term" value="F:phosphoribosyl-ATP diphosphatase activity"/>
    <property type="evidence" value="ECO:0007669"/>
    <property type="project" value="UniProtKB-UniRule"/>
</dbReference>
<dbReference type="Proteomes" id="UP000317835">
    <property type="component" value="Chromosome"/>
</dbReference>
<name>A0A518H144_9BACT</name>
<dbReference type="Gene3D" id="1.10.287.1080">
    <property type="entry name" value="MazG-like"/>
    <property type="match status" value="1"/>
</dbReference>
<keyword evidence="4 10" id="KW-0963">Cytoplasm</keyword>
<dbReference type="RefSeq" id="WP_145269520.1">
    <property type="nucleotide sequence ID" value="NZ_CP036426.1"/>
</dbReference>
<dbReference type="GO" id="GO:0005737">
    <property type="term" value="C:cytoplasm"/>
    <property type="evidence" value="ECO:0007669"/>
    <property type="project" value="UniProtKB-SubCell"/>
</dbReference>
<evidence type="ECO:0000256" key="9">
    <source>
        <dbReference type="ARBA" id="ARBA00023102"/>
    </source>
</evidence>
<sequence length="116" mass="12249">MADQPNVLHALSDLVADRKASPPAGRSYMVSLLNGGVPKISGKITEEAAEVVEAADEPGDEGKSHLVKEVADLVFHSIVLLGCRDLPWSEVEAELGRRFGISGIVEKESRGNGEAG</sequence>
<evidence type="ECO:0000256" key="1">
    <source>
        <dbReference type="ARBA" id="ARBA00001460"/>
    </source>
</evidence>
<keyword evidence="9 10" id="KW-0368">Histidine biosynthesis</keyword>
<dbReference type="HAMAP" id="MF_01020">
    <property type="entry name" value="HisE"/>
    <property type="match status" value="1"/>
</dbReference>
<comment type="catalytic activity">
    <reaction evidence="1 10">
        <text>1-(5-phospho-beta-D-ribosyl)-ATP + H2O = 1-(5-phospho-beta-D-ribosyl)-5'-AMP + diphosphate + H(+)</text>
        <dbReference type="Rhea" id="RHEA:22828"/>
        <dbReference type="ChEBI" id="CHEBI:15377"/>
        <dbReference type="ChEBI" id="CHEBI:15378"/>
        <dbReference type="ChEBI" id="CHEBI:33019"/>
        <dbReference type="ChEBI" id="CHEBI:59457"/>
        <dbReference type="ChEBI" id="CHEBI:73183"/>
        <dbReference type="EC" id="3.6.1.31"/>
    </reaction>
</comment>
<evidence type="ECO:0000313" key="12">
    <source>
        <dbReference type="Proteomes" id="UP000317835"/>
    </source>
</evidence>
<evidence type="ECO:0000256" key="7">
    <source>
        <dbReference type="ARBA" id="ARBA00022801"/>
    </source>
</evidence>
<evidence type="ECO:0000256" key="10">
    <source>
        <dbReference type="HAMAP-Rule" id="MF_01020"/>
    </source>
</evidence>